<evidence type="ECO:0000256" key="8">
    <source>
        <dbReference type="SAM" id="Coils"/>
    </source>
</evidence>
<protein>
    <recommendedName>
        <fullName evidence="12">Cilia- and flagella-associated protein 43</fullName>
    </recommendedName>
</protein>
<comment type="subcellular location">
    <subcellularLocation>
        <location evidence="1">Cytoplasm</location>
        <location evidence="1">Cytoskeleton</location>
        <location evidence="1">Cilium axoneme</location>
    </subcellularLocation>
</comment>
<dbReference type="InterPro" id="IPR036322">
    <property type="entry name" value="WD40_repeat_dom_sf"/>
</dbReference>
<reference evidence="10 11" key="1">
    <citation type="submission" date="2018-08" db="EMBL/GenBank/DDBJ databases">
        <title>Aphanomyces genome sequencing and annotation.</title>
        <authorList>
            <person name="Minardi D."/>
            <person name="Oidtmann B."/>
            <person name="Van Der Giezen M."/>
            <person name="Studholme D.J."/>
        </authorList>
    </citation>
    <scope>NUCLEOTIDE SEQUENCE [LARGE SCALE GENOMIC DNA]</scope>
    <source>
        <strain evidence="10 11">Si</strain>
    </source>
</reference>
<evidence type="ECO:0000256" key="4">
    <source>
        <dbReference type="ARBA" id="ARBA00022737"/>
    </source>
</evidence>
<evidence type="ECO:0000313" key="10">
    <source>
        <dbReference type="EMBL" id="RHY73504.1"/>
    </source>
</evidence>
<evidence type="ECO:0000256" key="1">
    <source>
        <dbReference type="ARBA" id="ARBA00004430"/>
    </source>
</evidence>
<accession>A0A3R7B185</accession>
<sequence length="1247" mass="139350">MSRDLVAFSALLGFDSKKRNNLHYLDDHTLLTSAGNSAQLIRNNEQPNSFAYCCVDMTTMQSKHMFGLGGGGVGAIAVHPSRGFFAVGDKGNKPNITIYVYPNDGAKLASVGASPDFLLTVWNWRDEQTILRCKAFGQEVFNVQFAPNDGGFLTTSGTGHIRFWKMASTFTGLKLQGDIAKFGKSELSDIEAFCVLPDKKVLSSTERGALLLWDGSDGMMKWWHFPEIDQADVKEDDTVAEVIPKDEFCVSVKSPHHTSTVADIRGVLRGSDHYLIQDGNGMLHRLDIDTKKLEMPSTTDGERATYELDLPYKTYGFRRVRKLTTDELVALASDPSVDAAKPTSYNPSPVSTAVSFGEVEVGVGAGPPIVLAALYCCASASCFLVSVGGVHAGAVYKCEWTKPFPVGEFPDDPQGTGQSLTLSHSQNEGKRTYQVAHDRMAAQNDVRLADEPISNVFLTNPVFVGAKAYVAFMDSVRIVDAETHHGVLRPDERCGSLVDECDPSAFSPAAAIDPNALDDRPKMKEAPDITHKEAYTIQDAKLKLEADIRANSTLAKKNRTRGIIAEMRDQFAKLQELDARNEPLDDRQWNIDPDYLSLLMANGDKLCDEVRKEMAYAYEQSELLLHKMRNKYVGNVAVELITLHGFQNGLHVQSFRTTRMTDELQERLRVIHVEMQELAKNSQPTSEKTYTVLDFIHKPKAEASTDDKPTAGESHKRHSSHPKEEADDPRDVAAIAFASSHMQDYKLKTSATKQMALLEEKMYEVAMGFNAKLLELRDLKLRLIEQIQDDNTTIKALDIDLAALYGTVTTALALPAEFHLGNSSNKATSAATTPKPPVHPVLGQSCVRLGSTYELSPLETEEVRIQCIQLQRQRQALDSKIVHAVQTFDEAIYRLRREKLKLDIALKKGEIKLMTRLGELVLLEQFESKENLLVSKLEKCKTDKAQVVRELTDCSDQLVSKRKDMDECQRTESAVQSEFVALELTATEQDIQAFQTEKQMRFNELDVIVALSKHQLRCLQPKDADAAASGTDPSALYLPETVENALVFNHSVVDRLASRILSLQDENKSLRQVFKDLHKQQSQLLRDKTRQNELIGQVNEKCNQLQLLKFGRLIDIDLLDKACDTGNLNELKTKVRTKEMHGEKQLTEAKGEQQRLKMEILAATQENTRLLTEIALLSERQFDLEKELNQADVNNTLVDDGAQLEKEMSERKKLVQLVKLQSREIDALKQEVLMLRGKRGRVHSSTH</sequence>
<keyword evidence="2" id="KW-0963">Cytoplasm</keyword>
<dbReference type="Gene3D" id="2.130.10.10">
    <property type="entry name" value="YVTN repeat-like/Quinoprotein amine dehydrogenase"/>
    <property type="match status" value="1"/>
</dbReference>
<keyword evidence="4" id="KW-0677">Repeat</keyword>
<evidence type="ECO:0000256" key="5">
    <source>
        <dbReference type="ARBA" id="ARBA00023054"/>
    </source>
</evidence>
<dbReference type="EMBL" id="QUTB01002209">
    <property type="protein sequence ID" value="RHY73504.1"/>
    <property type="molecule type" value="Genomic_DNA"/>
</dbReference>
<keyword evidence="6" id="KW-0206">Cytoskeleton</keyword>
<keyword evidence="7" id="KW-0966">Cell projection</keyword>
<evidence type="ECO:0000256" key="3">
    <source>
        <dbReference type="ARBA" id="ARBA00022574"/>
    </source>
</evidence>
<evidence type="ECO:0000313" key="11">
    <source>
        <dbReference type="Proteomes" id="UP000283543"/>
    </source>
</evidence>
<feature type="compositionally biased region" description="Basic and acidic residues" evidence="9">
    <location>
        <begin position="701"/>
        <end position="714"/>
    </location>
</feature>
<feature type="region of interest" description="Disordered" evidence="9">
    <location>
        <begin position="701"/>
        <end position="729"/>
    </location>
</feature>
<feature type="coiled-coil region" evidence="8">
    <location>
        <begin position="1053"/>
        <end position="1080"/>
    </location>
</feature>
<dbReference type="VEuPathDB" id="FungiDB:H257_17344"/>
<dbReference type="InterPro" id="IPR015943">
    <property type="entry name" value="WD40/YVTN_repeat-like_dom_sf"/>
</dbReference>
<organism evidence="10 11">
    <name type="scientific">Aphanomyces astaci</name>
    <name type="common">Crayfish plague agent</name>
    <dbReference type="NCBI Taxonomy" id="112090"/>
    <lineage>
        <taxon>Eukaryota</taxon>
        <taxon>Sar</taxon>
        <taxon>Stramenopiles</taxon>
        <taxon>Oomycota</taxon>
        <taxon>Saprolegniomycetes</taxon>
        <taxon>Saprolegniales</taxon>
        <taxon>Verrucalvaceae</taxon>
        <taxon>Aphanomyces</taxon>
    </lineage>
</organism>
<dbReference type="PANTHER" id="PTHR14885:SF3">
    <property type="entry name" value="CILIA- AND FLAGELLA-ASSOCIATED PROTEIN 44"/>
    <property type="match status" value="1"/>
</dbReference>
<dbReference type="Proteomes" id="UP000283543">
    <property type="component" value="Unassembled WGS sequence"/>
</dbReference>
<dbReference type="AlphaFoldDB" id="A0A3R7B185"/>
<evidence type="ECO:0000256" key="9">
    <source>
        <dbReference type="SAM" id="MobiDB-lite"/>
    </source>
</evidence>
<keyword evidence="5 8" id="KW-0175">Coiled coil</keyword>
<gene>
    <name evidence="10" type="ORF">DYB34_003020</name>
</gene>
<evidence type="ECO:0000256" key="6">
    <source>
        <dbReference type="ARBA" id="ARBA00023212"/>
    </source>
</evidence>
<evidence type="ECO:0008006" key="12">
    <source>
        <dbReference type="Google" id="ProtNLM"/>
    </source>
</evidence>
<dbReference type="GO" id="GO:0005930">
    <property type="term" value="C:axoneme"/>
    <property type="evidence" value="ECO:0007669"/>
    <property type="project" value="UniProtKB-SubCell"/>
</dbReference>
<evidence type="ECO:0000256" key="2">
    <source>
        <dbReference type="ARBA" id="ARBA00022490"/>
    </source>
</evidence>
<evidence type="ECO:0000256" key="7">
    <source>
        <dbReference type="ARBA" id="ARBA00023273"/>
    </source>
</evidence>
<dbReference type="SUPFAM" id="SSF50978">
    <property type="entry name" value="WD40 repeat-like"/>
    <property type="match status" value="1"/>
</dbReference>
<dbReference type="PANTHER" id="PTHR14885">
    <property type="entry name" value="CILIA- AND FLAGELLA-ASSOCIATED PROTEIN 43-RELATED"/>
    <property type="match status" value="1"/>
</dbReference>
<keyword evidence="3" id="KW-0853">WD repeat</keyword>
<name>A0A3R7B185_APHAT</name>
<proteinExistence type="predicted"/>
<comment type="caution">
    <text evidence="10">The sequence shown here is derived from an EMBL/GenBank/DDBJ whole genome shotgun (WGS) entry which is preliminary data.</text>
</comment>